<proteinExistence type="predicted"/>
<evidence type="ECO:0000313" key="2">
    <source>
        <dbReference type="Proteomes" id="UP000233469"/>
    </source>
</evidence>
<protein>
    <submittedName>
        <fullName evidence="1">Uncharacterized protein</fullName>
    </submittedName>
</protein>
<dbReference type="Proteomes" id="UP000233469">
    <property type="component" value="Unassembled WGS sequence"/>
</dbReference>
<organism evidence="1 2">
    <name type="scientific">Rhizophagus irregularis</name>
    <dbReference type="NCBI Taxonomy" id="588596"/>
    <lineage>
        <taxon>Eukaryota</taxon>
        <taxon>Fungi</taxon>
        <taxon>Fungi incertae sedis</taxon>
        <taxon>Mucoromycota</taxon>
        <taxon>Glomeromycotina</taxon>
        <taxon>Glomeromycetes</taxon>
        <taxon>Glomerales</taxon>
        <taxon>Glomeraceae</taxon>
        <taxon>Rhizophagus</taxon>
    </lineage>
</organism>
<accession>A0A2N1NHZ6</accession>
<dbReference type="VEuPathDB" id="FungiDB:RhiirFUN_020542"/>
<reference evidence="1 2" key="2">
    <citation type="submission" date="2017-10" db="EMBL/GenBank/DDBJ databases">
        <title>Extensive intraspecific genome diversity in a model arbuscular mycorrhizal fungus.</title>
        <authorList>
            <person name="Chen E.C.H."/>
            <person name="Morin E."/>
            <person name="Baudet D."/>
            <person name="Noel J."/>
            <person name="Ndikumana S."/>
            <person name="Charron P."/>
            <person name="St-Onge C."/>
            <person name="Giorgi J."/>
            <person name="Grigoriev I.V."/>
            <person name="Roux C."/>
            <person name="Martin F.M."/>
            <person name="Corradi N."/>
        </authorList>
    </citation>
    <scope>NUCLEOTIDE SEQUENCE [LARGE SCALE GENOMIC DNA]</scope>
    <source>
        <strain evidence="1 2">C2</strain>
    </source>
</reference>
<dbReference type="VEuPathDB" id="FungiDB:FUN_004260"/>
<name>A0A2N1NHZ6_9GLOM</name>
<comment type="caution">
    <text evidence="1">The sequence shown here is derived from an EMBL/GenBank/DDBJ whole genome shotgun (WGS) entry which is preliminary data.</text>
</comment>
<reference evidence="1 2" key="1">
    <citation type="submission" date="2016-04" db="EMBL/GenBank/DDBJ databases">
        <title>Genome analyses suggest a sexual origin of heterokaryosis in a supposedly ancient asexual fungus.</title>
        <authorList>
            <person name="Ropars J."/>
            <person name="Sedzielewska K."/>
            <person name="Noel J."/>
            <person name="Charron P."/>
            <person name="Farinelli L."/>
            <person name="Marton T."/>
            <person name="Kruger M."/>
            <person name="Pelin A."/>
            <person name="Brachmann A."/>
            <person name="Corradi N."/>
        </authorList>
    </citation>
    <scope>NUCLEOTIDE SEQUENCE [LARGE SCALE GENOMIC DNA]</scope>
    <source>
        <strain evidence="1 2">C2</strain>
    </source>
</reference>
<evidence type="ECO:0000313" key="1">
    <source>
        <dbReference type="EMBL" id="PKK73547.1"/>
    </source>
</evidence>
<sequence length="216" mass="24819">MVIIEKIGDYPEDKIIIYKQKNEKRIVSQSFTYKIIMVGKYLNKKILQVTYAPNHPDSYKIQKRWGCEVFSKLSATNAAYLLHKKFTKTSGILFFGLQLNKLKEYQEMKSVKLHAKILKPAKNVQLLESIEFSVKDKGYDIDYGKENQDLKHKKEVAIVRAMDKSRISHDGYRYLTAIEPNLPKELISAVDPDEVAHITDKNIVETVINSVGKVGI</sequence>
<dbReference type="EMBL" id="LLXL01000363">
    <property type="protein sequence ID" value="PKK73547.1"/>
    <property type="molecule type" value="Genomic_DNA"/>
</dbReference>
<dbReference type="AlphaFoldDB" id="A0A2N1NHZ6"/>
<gene>
    <name evidence="1" type="ORF">RhiirC2_775881</name>
</gene>